<dbReference type="InParanoid" id="A0A251V0D4"/>
<evidence type="ECO:0000313" key="3">
    <source>
        <dbReference type="Proteomes" id="UP000215914"/>
    </source>
</evidence>
<reference evidence="2" key="2">
    <citation type="submission" date="2017-02" db="EMBL/GenBank/DDBJ databases">
        <title>Sunflower complete genome.</title>
        <authorList>
            <person name="Langlade N."/>
            <person name="Munos S."/>
        </authorList>
    </citation>
    <scope>NUCLEOTIDE SEQUENCE [LARGE SCALE GENOMIC DNA]</scope>
    <source>
        <tissue evidence="2">Leaves</tissue>
    </source>
</reference>
<dbReference type="EMBL" id="CM007893">
    <property type="protein sequence ID" value="OTG28854.1"/>
    <property type="molecule type" value="Genomic_DNA"/>
</dbReference>
<proteinExistence type="predicted"/>
<dbReference type="EMBL" id="MNCJ02000319">
    <property type="protein sequence ID" value="KAF5810874.1"/>
    <property type="molecule type" value="Genomic_DNA"/>
</dbReference>
<keyword evidence="3" id="KW-1185">Reference proteome</keyword>
<evidence type="ECO:0000313" key="2">
    <source>
        <dbReference type="EMBL" id="OTG28854.1"/>
    </source>
</evidence>
<gene>
    <name evidence="2" type="ORF">HannXRQ_Chr04g0115861</name>
    <name evidence="1" type="ORF">HanXRQr2_Chr04g0174821</name>
</gene>
<accession>A0A251V0D4</accession>
<organism evidence="2 3">
    <name type="scientific">Helianthus annuus</name>
    <name type="common">Common sunflower</name>
    <dbReference type="NCBI Taxonomy" id="4232"/>
    <lineage>
        <taxon>Eukaryota</taxon>
        <taxon>Viridiplantae</taxon>
        <taxon>Streptophyta</taxon>
        <taxon>Embryophyta</taxon>
        <taxon>Tracheophyta</taxon>
        <taxon>Spermatophyta</taxon>
        <taxon>Magnoliopsida</taxon>
        <taxon>eudicotyledons</taxon>
        <taxon>Gunneridae</taxon>
        <taxon>Pentapetalae</taxon>
        <taxon>asterids</taxon>
        <taxon>campanulids</taxon>
        <taxon>Asterales</taxon>
        <taxon>Asteraceae</taxon>
        <taxon>Asteroideae</taxon>
        <taxon>Heliantheae alliance</taxon>
        <taxon>Heliantheae</taxon>
        <taxon>Helianthus</taxon>
    </lineage>
</organism>
<reference evidence="1" key="3">
    <citation type="submission" date="2020-06" db="EMBL/GenBank/DDBJ databases">
        <title>Helianthus annuus Genome sequencing and assembly Release 2.</title>
        <authorList>
            <person name="Gouzy J."/>
            <person name="Langlade N."/>
            <person name="Munos S."/>
        </authorList>
    </citation>
    <scope>NUCLEOTIDE SEQUENCE</scope>
    <source>
        <tissue evidence="1">Leaves</tissue>
    </source>
</reference>
<evidence type="ECO:0000313" key="1">
    <source>
        <dbReference type="EMBL" id="KAF5810874.1"/>
    </source>
</evidence>
<dbReference type="AlphaFoldDB" id="A0A251V0D4"/>
<sequence length="114" mass="13081">MVENHVPDSQIQSVFVDEWKKQIKHRSGHVWLQDIWDPADQSADSVAEDFRQPWSQESCVGRFSKVQKETETKMNYITHARCSAGTSHMSSPFSCSFQKFEDSIDGLNENESQA</sequence>
<reference evidence="1 3" key="1">
    <citation type="journal article" date="2017" name="Nature">
        <title>The sunflower genome provides insights into oil metabolism, flowering and Asterid evolution.</title>
        <authorList>
            <person name="Badouin H."/>
            <person name="Gouzy J."/>
            <person name="Grassa C.J."/>
            <person name="Murat F."/>
            <person name="Staton S.E."/>
            <person name="Cottret L."/>
            <person name="Lelandais-Briere C."/>
            <person name="Owens G.L."/>
            <person name="Carrere S."/>
            <person name="Mayjonade B."/>
            <person name="Legrand L."/>
            <person name="Gill N."/>
            <person name="Kane N.C."/>
            <person name="Bowers J.E."/>
            <person name="Hubner S."/>
            <person name="Bellec A."/>
            <person name="Berard A."/>
            <person name="Berges H."/>
            <person name="Blanchet N."/>
            <person name="Boniface M.C."/>
            <person name="Brunel D."/>
            <person name="Catrice O."/>
            <person name="Chaidir N."/>
            <person name="Claudel C."/>
            <person name="Donnadieu C."/>
            <person name="Faraut T."/>
            <person name="Fievet G."/>
            <person name="Helmstetter N."/>
            <person name="King M."/>
            <person name="Knapp S.J."/>
            <person name="Lai Z."/>
            <person name="Le Paslier M.C."/>
            <person name="Lippi Y."/>
            <person name="Lorenzon L."/>
            <person name="Mandel J.R."/>
            <person name="Marage G."/>
            <person name="Marchand G."/>
            <person name="Marquand E."/>
            <person name="Bret-Mestries E."/>
            <person name="Morien E."/>
            <person name="Nambeesan S."/>
            <person name="Nguyen T."/>
            <person name="Pegot-Espagnet P."/>
            <person name="Pouilly N."/>
            <person name="Raftis F."/>
            <person name="Sallet E."/>
            <person name="Schiex T."/>
            <person name="Thomas J."/>
            <person name="Vandecasteele C."/>
            <person name="Vares D."/>
            <person name="Vear F."/>
            <person name="Vautrin S."/>
            <person name="Crespi M."/>
            <person name="Mangin B."/>
            <person name="Burke J.M."/>
            <person name="Salse J."/>
            <person name="Munos S."/>
            <person name="Vincourt P."/>
            <person name="Rieseberg L.H."/>
            <person name="Langlade N.B."/>
        </authorList>
    </citation>
    <scope>NUCLEOTIDE SEQUENCE [LARGE SCALE GENOMIC DNA]</scope>
    <source>
        <strain evidence="3">cv. SF193</strain>
        <tissue evidence="1">Leaves</tissue>
    </source>
</reference>
<dbReference type="Proteomes" id="UP000215914">
    <property type="component" value="Chromosome 4"/>
</dbReference>
<name>A0A251V0D4_HELAN</name>
<protein>
    <submittedName>
        <fullName evidence="2">Uncharacterized protein</fullName>
    </submittedName>
</protein>
<dbReference type="Gramene" id="mRNA:HanXRQr2_Chr04g0174821">
    <property type="protein sequence ID" value="mRNA:HanXRQr2_Chr04g0174821"/>
    <property type="gene ID" value="HanXRQr2_Chr04g0174821"/>
</dbReference>